<dbReference type="SUPFAM" id="SSF57756">
    <property type="entry name" value="Retrovirus zinc finger-like domains"/>
    <property type="match status" value="1"/>
</dbReference>
<proteinExistence type="predicted"/>
<feature type="region of interest" description="Disordered" evidence="2">
    <location>
        <begin position="109"/>
        <end position="142"/>
    </location>
</feature>
<dbReference type="GO" id="GO:0008270">
    <property type="term" value="F:zinc ion binding"/>
    <property type="evidence" value="ECO:0007669"/>
    <property type="project" value="UniProtKB-KW"/>
</dbReference>
<evidence type="ECO:0000313" key="5">
    <source>
        <dbReference type="Proteomes" id="UP000050761"/>
    </source>
</evidence>
<dbReference type="GO" id="GO:0003676">
    <property type="term" value="F:nucleic acid binding"/>
    <property type="evidence" value="ECO:0007669"/>
    <property type="project" value="InterPro"/>
</dbReference>
<reference evidence="4 5" key="1">
    <citation type="submission" date="2018-11" db="EMBL/GenBank/DDBJ databases">
        <authorList>
            <consortium name="Pathogen Informatics"/>
        </authorList>
    </citation>
    <scope>NUCLEOTIDE SEQUENCE [LARGE SCALE GENOMIC DNA]</scope>
</reference>
<evidence type="ECO:0000256" key="1">
    <source>
        <dbReference type="PROSITE-ProRule" id="PRU00047"/>
    </source>
</evidence>
<keyword evidence="1" id="KW-0863">Zinc-finger</keyword>
<gene>
    <name evidence="4" type="ORF">HPBE_LOCUS24973</name>
</gene>
<keyword evidence="1" id="KW-0862">Zinc</keyword>
<dbReference type="PROSITE" id="PS50158">
    <property type="entry name" value="ZF_CCHC"/>
    <property type="match status" value="1"/>
</dbReference>
<evidence type="ECO:0000313" key="6">
    <source>
        <dbReference type="WBParaSite" id="HPBE_0002497401-mRNA-1"/>
    </source>
</evidence>
<dbReference type="Proteomes" id="UP000050761">
    <property type="component" value="Unassembled WGS sequence"/>
</dbReference>
<evidence type="ECO:0000313" key="4">
    <source>
        <dbReference type="EMBL" id="VDP48352.1"/>
    </source>
</evidence>
<reference evidence="6" key="2">
    <citation type="submission" date="2019-09" db="UniProtKB">
        <authorList>
            <consortium name="WormBaseParasite"/>
        </authorList>
    </citation>
    <scope>IDENTIFICATION</scope>
</reference>
<dbReference type="SMART" id="SM00343">
    <property type="entry name" value="ZnF_C2HC"/>
    <property type="match status" value="1"/>
</dbReference>
<protein>
    <submittedName>
        <fullName evidence="6">CCHC-type domain-containing protein</fullName>
    </submittedName>
</protein>
<organism evidence="5 6">
    <name type="scientific">Heligmosomoides polygyrus</name>
    <name type="common">Parasitic roundworm</name>
    <dbReference type="NCBI Taxonomy" id="6339"/>
    <lineage>
        <taxon>Eukaryota</taxon>
        <taxon>Metazoa</taxon>
        <taxon>Ecdysozoa</taxon>
        <taxon>Nematoda</taxon>
        <taxon>Chromadorea</taxon>
        <taxon>Rhabditida</taxon>
        <taxon>Rhabditina</taxon>
        <taxon>Rhabditomorpha</taxon>
        <taxon>Strongyloidea</taxon>
        <taxon>Heligmosomidae</taxon>
        <taxon>Heligmosomoides</taxon>
    </lineage>
</organism>
<keyword evidence="5" id="KW-1185">Reference proteome</keyword>
<dbReference type="WBParaSite" id="HPBE_0002497401-mRNA-1">
    <property type="protein sequence ID" value="HPBE_0002497401-mRNA-1"/>
    <property type="gene ID" value="HPBE_0002497401"/>
</dbReference>
<accession>A0A3P8DAN0</accession>
<dbReference type="AlphaFoldDB" id="A0A183GQK4"/>
<feature type="domain" description="CCHC-type" evidence="3">
    <location>
        <begin position="98"/>
        <end position="112"/>
    </location>
</feature>
<dbReference type="EMBL" id="UZAH01037160">
    <property type="protein sequence ID" value="VDP48352.1"/>
    <property type="molecule type" value="Genomic_DNA"/>
</dbReference>
<dbReference type="Gene3D" id="4.10.60.10">
    <property type="entry name" value="Zinc finger, CCHC-type"/>
    <property type="match status" value="1"/>
</dbReference>
<dbReference type="GO" id="GO:0005737">
    <property type="term" value="C:cytoplasm"/>
    <property type="evidence" value="ECO:0007669"/>
    <property type="project" value="UniProtKB-ARBA"/>
</dbReference>
<sequence length="243" mass="27204">MEEISRQIHPSDSWDFHLASKLYSILEDWKDWYHMLAALDAHGDKAYGMVKGVALRLEKTHVLKPRKYESSEEPKLFKKRVSGEEAETPNHGERTQQCYKCGKEGHYAANCRPRTPPRHDPVGETGQRSNRRPTREPSTSRAMSTFVEEWCGAVSARSRGDVQELGAVGKPTLVNAVIFGIEVEALIDTGSVISILPAGLLKLAKSRGFDIDKEVELVSNDQKRKVFDASGTQMDFLGMVKAF</sequence>
<dbReference type="InterPro" id="IPR001878">
    <property type="entry name" value="Znf_CCHC"/>
</dbReference>
<evidence type="ECO:0000259" key="3">
    <source>
        <dbReference type="PROSITE" id="PS50158"/>
    </source>
</evidence>
<evidence type="ECO:0000256" key="2">
    <source>
        <dbReference type="SAM" id="MobiDB-lite"/>
    </source>
</evidence>
<name>A0A183GQK4_HELPZ</name>
<dbReference type="GO" id="GO:0019899">
    <property type="term" value="F:enzyme binding"/>
    <property type="evidence" value="ECO:0007669"/>
    <property type="project" value="UniProtKB-ARBA"/>
</dbReference>
<keyword evidence="1" id="KW-0479">Metal-binding</keyword>
<accession>A0A183GQK4</accession>
<dbReference type="InterPro" id="IPR036875">
    <property type="entry name" value="Znf_CCHC_sf"/>
</dbReference>
<dbReference type="Pfam" id="PF00098">
    <property type="entry name" value="zf-CCHC"/>
    <property type="match status" value="1"/>
</dbReference>
<dbReference type="OrthoDB" id="5851400at2759"/>